<dbReference type="SUPFAM" id="SSF46785">
    <property type="entry name" value="Winged helix' DNA-binding domain"/>
    <property type="match status" value="1"/>
</dbReference>
<evidence type="ECO:0000256" key="1">
    <source>
        <dbReference type="SAM" id="MobiDB-lite"/>
    </source>
</evidence>
<organism evidence="2 3">
    <name type="scientific">Spiribacter salinus</name>
    <dbReference type="NCBI Taxonomy" id="1335746"/>
    <lineage>
        <taxon>Bacteria</taxon>
        <taxon>Pseudomonadati</taxon>
        <taxon>Pseudomonadota</taxon>
        <taxon>Gammaproteobacteria</taxon>
        <taxon>Chromatiales</taxon>
        <taxon>Ectothiorhodospiraceae</taxon>
        <taxon>Spiribacter</taxon>
    </lineage>
</organism>
<accession>A0A540VKK2</accession>
<comment type="caution">
    <text evidence="2">The sequence shown here is derived from an EMBL/GenBank/DDBJ whole genome shotgun (WGS) entry which is preliminary data.</text>
</comment>
<dbReference type="InterPro" id="IPR036390">
    <property type="entry name" value="WH_DNA-bd_sf"/>
</dbReference>
<proteinExistence type="predicted"/>
<gene>
    <name evidence="2" type="ORF">FKY71_16205</name>
</gene>
<protein>
    <submittedName>
        <fullName evidence="2">Uncharacterized protein</fullName>
    </submittedName>
</protein>
<dbReference type="EMBL" id="VIFK01000315">
    <property type="protein sequence ID" value="TQE97300.1"/>
    <property type="molecule type" value="Genomic_DNA"/>
</dbReference>
<sequence>MDRIAPMPDGSAAVAALDAALNPWMEGPDNAPALVLTPCYHGAPAISRLWAEARGWTVVDPLSRSHIMQSAAAAEDWLSARMDSTSPWVLPRLERCYVRTPRGLAFIRRLLNRWAAGALGRGLMGCDPHAWVFLRQVWQGKISHQLALQPFSAEMLGQWLRTLAGMNQSDEAVPISFRVAGGGPPVLPDPREGAPGAAPRSDNGFTSPYLRMLAGFSQGHPGIARVLWRRSLLVPPDAPPPTTEEPPDPESEAKQILWVRPWKEVDRPHLPSDVAQPVAFVLHALLLHGGLSADQLCPLLPSDAYAVRHRLQGLRDAEIITQQDGEWRLTPAGYPAACDVLRREAYLPDPYIT</sequence>
<dbReference type="AlphaFoldDB" id="A0A540VKK2"/>
<name>A0A540VKK2_9GAMM</name>
<evidence type="ECO:0000313" key="3">
    <source>
        <dbReference type="Proteomes" id="UP000315400"/>
    </source>
</evidence>
<evidence type="ECO:0000313" key="2">
    <source>
        <dbReference type="EMBL" id="TQE97300.1"/>
    </source>
</evidence>
<reference evidence="2 3" key="1">
    <citation type="submission" date="2019-06" db="EMBL/GenBank/DDBJ databases">
        <title>Metagenome assembled Genome of Spiribacter salinus SL48-SHIP from the microbial mat of Salt Lake 48 (Novosibirsk region, Russia).</title>
        <authorList>
            <person name="Shipova A."/>
            <person name="Rozanov A.S."/>
            <person name="Bryanskaya A.V."/>
            <person name="Peltek S.E."/>
        </authorList>
    </citation>
    <scope>NUCLEOTIDE SEQUENCE [LARGE SCALE GENOMIC DNA]</scope>
    <source>
        <strain evidence="2">SL48-SHIP-2</strain>
    </source>
</reference>
<dbReference type="Proteomes" id="UP000315400">
    <property type="component" value="Unassembled WGS sequence"/>
</dbReference>
<feature type="region of interest" description="Disordered" evidence="1">
    <location>
        <begin position="180"/>
        <end position="201"/>
    </location>
</feature>